<dbReference type="RefSeq" id="WP_109093579.1">
    <property type="nucleotide sequence ID" value="NZ_JBQDFL010000035.1"/>
</dbReference>
<evidence type="ECO:0000256" key="1">
    <source>
        <dbReference type="SAM" id="MobiDB-lite"/>
    </source>
</evidence>
<comment type="caution">
    <text evidence="2">The sequence shown here is derived from an EMBL/GenBank/DDBJ whole genome shotgun (WGS) entry which is preliminary data.</text>
</comment>
<dbReference type="InterPro" id="IPR025354">
    <property type="entry name" value="DUF4258"/>
</dbReference>
<dbReference type="EMBL" id="QETB01000003">
    <property type="protein sequence ID" value="PWF26506.1"/>
    <property type="molecule type" value="Genomic_DNA"/>
</dbReference>
<sequence length="81" mass="9313">MRYKLSVTRHARERMVQRGVTIERVEEAVNCPDIRLPGKSPAEMKFRDHEPPPPVGVVTSWPPSDDGRLKLVTCYRLNGER</sequence>
<evidence type="ECO:0008006" key="4">
    <source>
        <dbReference type="Google" id="ProtNLM"/>
    </source>
</evidence>
<feature type="region of interest" description="Disordered" evidence="1">
    <location>
        <begin position="40"/>
        <end position="62"/>
    </location>
</feature>
<name>A0A2V1K8H5_9ACTO</name>
<feature type="compositionally biased region" description="Basic and acidic residues" evidence="1">
    <location>
        <begin position="42"/>
        <end position="51"/>
    </location>
</feature>
<evidence type="ECO:0000313" key="3">
    <source>
        <dbReference type="Proteomes" id="UP000245283"/>
    </source>
</evidence>
<protein>
    <recommendedName>
        <fullName evidence="4">DUF4258 domain-containing protein</fullName>
    </recommendedName>
</protein>
<dbReference type="Proteomes" id="UP000245283">
    <property type="component" value="Unassembled WGS sequence"/>
</dbReference>
<dbReference type="AlphaFoldDB" id="A0A2V1K8H5"/>
<organism evidence="2 3">
    <name type="scientific">Ancrocorticia populi</name>
    <dbReference type="NCBI Taxonomy" id="2175228"/>
    <lineage>
        <taxon>Bacteria</taxon>
        <taxon>Bacillati</taxon>
        <taxon>Actinomycetota</taxon>
        <taxon>Actinomycetes</taxon>
        <taxon>Actinomycetales</taxon>
        <taxon>Actinomycetaceae</taxon>
        <taxon>Ancrocorticia</taxon>
    </lineage>
</organism>
<evidence type="ECO:0000313" key="2">
    <source>
        <dbReference type="EMBL" id="PWF26506.1"/>
    </source>
</evidence>
<reference evidence="3" key="1">
    <citation type="submission" date="2018-05" db="EMBL/GenBank/DDBJ databases">
        <authorList>
            <person name="Li Y."/>
        </authorList>
    </citation>
    <scope>NUCLEOTIDE SEQUENCE [LARGE SCALE GENOMIC DNA]</scope>
    <source>
        <strain evidence="3">sk1b4</strain>
    </source>
</reference>
<dbReference type="Pfam" id="PF14076">
    <property type="entry name" value="DUF4258"/>
    <property type="match status" value="1"/>
</dbReference>
<gene>
    <name evidence="2" type="ORF">DD236_06550</name>
</gene>
<proteinExistence type="predicted"/>
<keyword evidence="3" id="KW-1185">Reference proteome</keyword>
<dbReference type="OrthoDB" id="4424059at2"/>
<accession>A0A2V1K8H5</accession>